<dbReference type="GO" id="GO:0016491">
    <property type="term" value="F:oxidoreductase activity"/>
    <property type="evidence" value="ECO:0007669"/>
    <property type="project" value="UniProtKB-KW"/>
</dbReference>
<dbReference type="SUPFAM" id="SSF51730">
    <property type="entry name" value="FAD-linked oxidoreductase"/>
    <property type="match status" value="1"/>
</dbReference>
<dbReference type="InterPro" id="IPR019163">
    <property type="entry name" value="THO_Thoc5"/>
</dbReference>
<keyword evidence="5" id="KW-0175">Coiled coil</keyword>
<evidence type="ECO:0000256" key="6">
    <source>
        <dbReference type="SAM" id="MobiDB-lite"/>
    </source>
</evidence>
<comment type="similarity">
    <text evidence="2">Belongs to the THOC5 family.</text>
</comment>
<comment type="subcellular location">
    <subcellularLocation>
        <location evidence="1">Nucleus</location>
    </subcellularLocation>
</comment>
<dbReference type="GO" id="GO:0006406">
    <property type="term" value="P:mRNA export from nucleus"/>
    <property type="evidence" value="ECO:0007669"/>
    <property type="project" value="TreeGrafter"/>
</dbReference>
<comment type="caution">
    <text evidence="8">The sequence shown here is derived from an EMBL/GenBank/DDBJ whole genome shotgun (WGS) entry which is preliminary data.</text>
</comment>
<dbReference type="PANTHER" id="PTHR13375">
    <property type="entry name" value="FMS INTERACTING PROTEIN"/>
    <property type="match status" value="1"/>
</dbReference>
<evidence type="ECO:0000256" key="2">
    <source>
        <dbReference type="ARBA" id="ARBA00008044"/>
    </source>
</evidence>
<accession>A0A2T7PI83</accession>
<dbReference type="FunFam" id="3.20.20.220:FF:000012">
    <property type="entry name" value="Proline dehydrogenase"/>
    <property type="match status" value="1"/>
</dbReference>
<dbReference type="InterPro" id="IPR018247">
    <property type="entry name" value="EF_Hand_1_Ca_BS"/>
</dbReference>
<evidence type="ECO:0000313" key="9">
    <source>
        <dbReference type="Proteomes" id="UP000245119"/>
    </source>
</evidence>
<protein>
    <recommendedName>
        <fullName evidence="7">Proline dehydrogenase domain-containing protein</fullName>
    </recommendedName>
</protein>
<dbReference type="EMBL" id="PZQS01000004">
    <property type="protein sequence ID" value="PVD33124.1"/>
    <property type="molecule type" value="Genomic_DNA"/>
</dbReference>
<dbReference type="PROSITE" id="PS00018">
    <property type="entry name" value="EF_HAND_1"/>
    <property type="match status" value="1"/>
</dbReference>
<feature type="coiled-coil region" evidence="5">
    <location>
        <begin position="462"/>
        <end position="489"/>
    </location>
</feature>
<feature type="compositionally biased region" description="Gly residues" evidence="6">
    <location>
        <begin position="383"/>
        <end position="392"/>
    </location>
</feature>
<dbReference type="OrthoDB" id="20582at2759"/>
<feature type="coiled-coil region" evidence="5">
    <location>
        <begin position="538"/>
        <end position="565"/>
    </location>
</feature>
<dbReference type="STRING" id="400727.A0A2T7PI83"/>
<dbReference type="Proteomes" id="UP000245119">
    <property type="component" value="Linkage Group LG4"/>
</dbReference>
<evidence type="ECO:0000259" key="7">
    <source>
        <dbReference type="Pfam" id="PF01619"/>
    </source>
</evidence>
<dbReference type="Pfam" id="PF07801">
    <property type="entry name" value="DUF1647"/>
    <property type="match status" value="1"/>
</dbReference>
<reference evidence="8 9" key="1">
    <citation type="submission" date="2018-04" db="EMBL/GenBank/DDBJ databases">
        <title>The genome of golden apple snail Pomacea canaliculata provides insight into stress tolerance and invasive adaptation.</title>
        <authorList>
            <person name="Liu C."/>
            <person name="Liu B."/>
            <person name="Ren Y."/>
            <person name="Zhang Y."/>
            <person name="Wang H."/>
            <person name="Li S."/>
            <person name="Jiang F."/>
            <person name="Yin L."/>
            <person name="Zhang G."/>
            <person name="Qian W."/>
            <person name="Fan W."/>
        </authorList>
    </citation>
    <scope>NUCLEOTIDE SEQUENCE [LARGE SCALE GENOMIC DNA]</scope>
    <source>
        <strain evidence="8">SZHN2017</strain>
        <tissue evidence="8">Muscle</tissue>
    </source>
</reference>
<dbReference type="InterPro" id="IPR012444">
    <property type="entry name" value="DUF1647"/>
</dbReference>
<evidence type="ECO:0000256" key="1">
    <source>
        <dbReference type="ARBA" id="ARBA00004123"/>
    </source>
</evidence>
<keyword evidence="4" id="KW-0539">Nucleus</keyword>
<feature type="region of interest" description="Disordered" evidence="6">
    <location>
        <begin position="374"/>
        <end position="397"/>
    </location>
</feature>
<evidence type="ECO:0000256" key="5">
    <source>
        <dbReference type="SAM" id="Coils"/>
    </source>
</evidence>
<dbReference type="GO" id="GO:0003729">
    <property type="term" value="F:mRNA binding"/>
    <property type="evidence" value="ECO:0007669"/>
    <property type="project" value="TreeGrafter"/>
</dbReference>
<dbReference type="InterPro" id="IPR002872">
    <property type="entry name" value="Proline_DH_dom"/>
</dbReference>
<gene>
    <name evidence="8" type="ORF">C0Q70_08573</name>
</gene>
<dbReference type="Gene3D" id="3.20.20.220">
    <property type="match status" value="2"/>
</dbReference>
<evidence type="ECO:0000313" key="8">
    <source>
        <dbReference type="EMBL" id="PVD33124.1"/>
    </source>
</evidence>
<dbReference type="Pfam" id="PF09766">
    <property type="entry name" value="FmiP_Thoc5"/>
    <property type="match status" value="1"/>
</dbReference>
<feature type="compositionally biased region" description="Acidic residues" evidence="6">
    <location>
        <begin position="734"/>
        <end position="748"/>
    </location>
</feature>
<name>A0A2T7PI83_POMCA</name>
<dbReference type="InterPro" id="IPR029041">
    <property type="entry name" value="FAD-linked_oxidoreductase-like"/>
</dbReference>
<sequence>MSRFKDIYLLRFHDDKASLPKQSADLGDGVDGPAAVPTSETGKSVDVRFRNVDRDLVKLVNEVHPEAQVGLPDNRTHRTLERSGDEEIADHPDEEKVLTSDREIEIFADILEAKVTRGTCVDTSCPRNFSASTKVRIRELMSPPFQLTSKQHRAIAAIADGVPERKFLFVTAASSNHYKEFQALVYNLKNFVFNHLHPSSYAFIYFDIGLSTGQRSRVVKNCNCTVKSISFEAFPRHVRIPNCYAWKTLIIKALLKKSEVLIYMDTSIRFKATDMDKFVVPVQKWGMQFMFNPDSIPNHTLESMFTFYGDLPCMYAQFPELLAGFSVFHNETFIDKVVLDPWVACALNKSCMCPVDGNSVRNCPHKERKCLRNETKADDDDGGGGGGGGGGAPNTTCQIILPDHDDHALLSHKNIKVRRSWTAAEMSRDANADKKKKRILKPDSVIETKKTKIQDGASSKDHESLLFHAEEEEAEARDAEQDVQLFKSACSSIRDNMKFIQGMKKQKAGAEDLEAKKIDVSLQFVMLKKLNRLAHFRCRRAREATNEAKQQIEKYHLQLQNLLYETMHLQKEITKCLEFKSKDEEVELVTVDEFYRDAPERISRPKITKEDPHQLTLARLEWELEQRKELAGKLQEAQLCKEKISQEIRSKEDYLDTLQPKLISILEATKPVQNYLKMPYDEVREQHQTARHLPLPLYVLYMQGSAYQQACDKYLRVNVEGDVNAAKSLSLEIPEPDDDSDSDQDDQDQEKRNSKRRRKTVEARLCDKKQKVICKHPLSVTMEISGKEGSTLHLTLSYLPALNIITVGVNVLPSKDVVTSCITGGDLLSPQSILDELYPGDHGETTPNPASQYELGRYGMGDFSQYVAQLGRPYIWAQWLGGLQFLESCELEGACCSAQVRPNTSVSATYMQQTIKRLRQRLKSRLGLLQQLASLERGIVSISGPVLKTFPVKVTSQLMSWKRVTHSDFAVLPHAKAILDAGFANKNDLYFLAILERGSARLSAHVVVSVDYPEVAPVFVTSVAWQTQRTAINDIHIKEMEEEVNVHYAELTVDKSQEQLLSCQLQRLLVCFDVYLETEVVDVSAPVEIPKEKVIPRVCREEDPCKKSSDVKPVINEPTVRKHPKLDLEFNCAEEAYRSKFTSELVRALLVFSLCSIDTLVDNQKKLLQWSRQILGKRLFRLLMQQTFYGHFVAGEDQEAIKPVVIRNQSFGVKSILDYSAEEDILPEEAVKAEMMSCTPENNSSHKMASAQFQAYEEFGDRRDKVVSARTYFYEDEKHCDQNMEIFLNCIDAVSYATEKSGLAAIKLTALGKPQLLLQMSDVLNTVKNFFALVSSTPSGDYETGERRFAVEDFDKRLCEMGVSLAEMGSRKWVSILDISGNREVDLLDWCNLLEINRSLSKLFVVPDLKTGKLRPLVDCLSEKEEEQMKNMLRRVNTIAKAKKQVRIMVDAEQTYFQPAISRLTMEMMRKFNKERSVIFNTYQCYLKQAFNNIVVDLDLARREDFYFGAKLVRGAYMEQERERAKTIGYEDPINPTYEATTDMYHMVMEEVMRQVNLRERGKIAVMIASHNENTVRHAVQLMKYYNIGPDDRLICFGQLLGMCDHVSFPLGQAGYSVYKYVPFGPVDEVLPYLSRRAMENRGVLAKVQKEKQLLRQEIFRRLRNGQFFYKPTPVAPISAVS</sequence>
<evidence type="ECO:0000256" key="3">
    <source>
        <dbReference type="ARBA" id="ARBA00023002"/>
    </source>
</evidence>
<feature type="region of interest" description="Disordered" evidence="6">
    <location>
        <begin position="730"/>
        <end position="762"/>
    </location>
</feature>
<organism evidence="8 9">
    <name type="scientific">Pomacea canaliculata</name>
    <name type="common">Golden apple snail</name>
    <dbReference type="NCBI Taxonomy" id="400727"/>
    <lineage>
        <taxon>Eukaryota</taxon>
        <taxon>Metazoa</taxon>
        <taxon>Spiralia</taxon>
        <taxon>Lophotrochozoa</taxon>
        <taxon>Mollusca</taxon>
        <taxon>Gastropoda</taxon>
        <taxon>Caenogastropoda</taxon>
        <taxon>Architaenioglossa</taxon>
        <taxon>Ampullarioidea</taxon>
        <taxon>Ampullariidae</taxon>
        <taxon>Pomacea</taxon>
    </lineage>
</organism>
<feature type="region of interest" description="Disordered" evidence="6">
    <location>
        <begin position="20"/>
        <end position="42"/>
    </location>
</feature>
<keyword evidence="9" id="KW-1185">Reference proteome</keyword>
<proteinExistence type="inferred from homology"/>
<dbReference type="Pfam" id="PF01619">
    <property type="entry name" value="Pro_dh"/>
    <property type="match status" value="1"/>
</dbReference>
<evidence type="ECO:0000256" key="4">
    <source>
        <dbReference type="ARBA" id="ARBA00023242"/>
    </source>
</evidence>
<dbReference type="GO" id="GO:0000445">
    <property type="term" value="C:THO complex part of transcription export complex"/>
    <property type="evidence" value="ECO:0007669"/>
    <property type="project" value="TreeGrafter"/>
</dbReference>
<keyword evidence="3" id="KW-0560">Oxidoreductase</keyword>
<dbReference type="PANTHER" id="PTHR13375:SF3">
    <property type="entry name" value="THO COMPLEX SUBUNIT 5 HOMOLOG"/>
    <property type="match status" value="1"/>
</dbReference>
<feature type="domain" description="Proline dehydrogenase" evidence="7">
    <location>
        <begin position="1425"/>
        <end position="1648"/>
    </location>
</feature>